<dbReference type="Pfam" id="PF06902">
    <property type="entry name" value="Fer4_19"/>
    <property type="match status" value="1"/>
</dbReference>
<evidence type="ECO:0000259" key="1">
    <source>
        <dbReference type="Pfam" id="PF06902"/>
    </source>
</evidence>
<name>A0A380NIQ2_9FIRM</name>
<dbReference type="RefSeq" id="WP_115309874.1">
    <property type="nucleotide sequence ID" value="NZ_UHIO01000001.1"/>
</dbReference>
<dbReference type="OrthoDB" id="9793389at2"/>
<keyword evidence="3" id="KW-1185">Reference proteome</keyword>
<evidence type="ECO:0000313" key="2">
    <source>
        <dbReference type="EMBL" id="SUP41686.1"/>
    </source>
</evidence>
<evidence type="ECO:0000313" key="3">
    <source>
        <dbReference type="Proteomes" id="UP000255367"/>
    </source>
</evidence>
<sequence>MSEKIYETDELRISWKPKLCQHAAECVKGAPAVFDVGRKPWIQPENGTTDLITKVIDKCPSGALSYTRK</sequence>
<dbReference type="Proteomes" id="UP000255367">
    <property type="component" value="Unassembled WGS sequence"/>
</dbReference>
<dbReference type="Gene3D" id="3.30.70.20">
    <property type="match status" value="1"/>
</dbReference>
<dbReference type="AlphaFoldDB" id="A0A380NIQ2"/>
<organism evidence="2 3">
    <name type="scientific">Veillonella criceti</name>
    <dbReference type="NCBI Taxonomy" id="103891"/>
    <lineage>
        <taxon>Bacteria</taxon>
        <taxon>Bacillati</taxon>
        <taxon>Bacillota</taxon>
        <taxon>Negativicutes</taxon>
        <taxon>Veillonellales</taxon>
        <taxon>Veillonellaceae</taxon>
        <taxon>Veillonella</taxon>
    </lineage>
</organism>
<accession>A0A380NIQ2</accession>
<feature type="domain" description="Divergent 4Fe-4S mono-cluster" evidence="1">
    <location>
        <begin position="6"/>
        <end position="69"/>
    </location>
</feature>
<protein>
    <submittedName>
        <fullName evidence="2">Uncharacterized conserved protein</fullName>
    </submittedName>
</protein>
<proteinExistence type="predicted"/>
<dbReference type="EMBL" id="UHIO01000001">
    <property type="protein sequence ID" value="SUP41686.1"/>
    <property type="molecule type" value="Genomic_DNA"/>
</dbReference>
<reference evidence="2 3" key="1">
    <citation type="submission" date="2018-06" db="EMBL/GenBank/DDBJ databases">
        <authorList>
            <consortium name="Pathogen Informatics"/>
            <person name="Doyle S."/>
        </authorList>
    </citation>
    <scope>NUCLEOTIDE SEQUENCE [LARGE SCALE GENOMIC DNA]</scope>
    <source>
        <strain evidence="2 3">NCTC12020</strain>
    </source>
</reference>
<gene>
    <name evidence="2" type="ORF">NCTC12020_00640</name>
</gene>
<dbReference type="InterPro" id="IPR010693">
    <property type="entry name" value="Divergent_4Fe-4S_mono-cluster"/>
</dbReference>